<dbReference type="InterPro" id="IPR021138">
    <property type="entry name" value="Ribosomal_eL20_eukaryotes"/>
</dbReference>
<proteinExistence type="inferred from homology"/>
<reference evidence="5" key="1">
    <citation type="journal article" date="2023" name="PhytoFront">
        <title>Draft Genome Resources of Seven Strains of Tilletia horrida, Causal Agent of Kernel Smut of Rice.</title>
        <authorList>
            <person name="Khanal S."/>
            <person name="Antony Babu S."/>
            <person name="Zhou X.G."/>
        </authorList>
    </citation>
    <scope>NUCLEOTIDE SEQUENCE</scope>
    <source>
        <strain evidence="5">TX6</strain>
    </source>
</reference>
<dbReference type="GO" id="GO:1990904">
    <property type="term" value="C:ribonucleoprotein complex"/>
    <property type="evidence" value="ECO:0007669"/>
    <property type="project" value="UniProtKB-KW"/>
</dbReference>
<organism evidence="5 6">
    <name type="scientific">Tilletia horrida</name>
    <dbReference type="NCBI Taxonomy" id="155126"/>
    <lineage>
        <taxon>Eukaryota</taxon>
        <taxon>Fungi</taxon>
        <taxon>Dikarya</taxon>
        <taxon>Basidiomycota</taxon>
        <taxon>Ustilaginomycotina</taxon>
        <taxon>Exobasidiomycetes</taxon>
        <taxon>Tilletiales</taxon>
        <taxon>Tilletiaceae</taxon>
        <taxon>Tilletia</taxon>
    </lineage>
</organism>
<evidence type="ECO:0000256" key="1">
    <source>
        <dbReference type="ARBA" id="ARBA00009362"/>
    </source>
</evidence>
<dbReference type="SUPFAM" id="SSF160374">
    <property type="entry name" value="RplX-like"/>
    <property type="match status" value="1"/>
</dbReference>
<feature type="domain" description="Large ribosomal subunit protein eL20" evidence="4">
    <location>
        <begin position="111"/>
        <end position="232"/>
    </location>
</feature>
<dbReference type="InterPro" id="IPR028877">
    <property type="entry name" value="Ribosomal_eL20"/>
</dbReference>
<dbReference type="InterPro" id="IPR023573">
    <property type="entry name" value="Ribosomal_eL20_dom"/>
</dbReference>
<keyword evidence="3" id="KW-0687">Ribonucleoprotein</keyword>
<protein>
    <submittedName>
        <fullName evidence="5">60S ribosomal protein L20B</fullName>
    </submittedName>
</protein>
<comment type="similarity">
    <text evidence="1">Belongs to the eukaryotic ribosomal protein eL20 family.</text>
</comment>
<sequence>MARFTEYVLPTYAHSNRCSRTGIASSWIWTAGGYRWQVAGRVWAPAGEHGRKQGGLPFHIDPGGGPWRNAEYILTTAHAKLGVSEGGWIGGRVQVAEGAMTLPAAMRLYLSRYLVIGRHLPTERDPEPTLYRMRIFAPNTTVAKSRFWYFVRQLRKMKKATGEIVAVHAIHEAKPLKVKNFGIWLRYNSRSGTHNMYKEIRTMSRAEAVETMYQDMAARHRARFASIHILKVVEIEKNADVRRAYIKQLLAPKLRFPLPHRRTTSRGIYAAKRPSTWC</sequence>
<evidence type="ECO:0000313" key="5">
    <source>
        <dbReference type="EMBL" id="KAK0553832.1"/>
    </source>
</evidence>
<dbReference type="GO" id="GO:0003735">
    <property type="term" value="F:structural constituent of ribosome"/>
    <property type="evidence" value="ECO:0007669"/>
    <property type="project" value="InterPro"/>
</dbReference>
<evidence type="ECO:0000313" key="6">
    <source>
        <dbReference type="Proteomes" id="UP001176517"/>
    </source>
</evidence>
<accession>A0AAN6GUK8</accession>
<evidence type="ECO:0000256" key="3">
    <source>
        <dbReference type="ARBA" id="ARBA00023274"/>
    </source>
</evidence>
<evidence type="ECO:0000259" key="4">
    <source>
        <dbReference type="Pfam" id="PF01775"/>
    </source>
</evidence>
<dbReference type="EMBL" id="JAPDMZ010000045">
    <property type="protein sequence ID" value="KAK0553832.1"/>
    <property type="molecule type" value="Genomic_DNA"/>
</dbReference>
<dbReference type="Proteomes" id="UP001176517">
    <property type="component" value="Unassembled WGS sequence"/>
</dbReference>
<comment type="caution">
    <text evidence="5">The sequence shown here is derived from an EMBL/GenBank/DDBJ whole genome shotgun (WGS) entry which is preliminary data.</text>
</comment>
<dbReference type="HAMAP" id="MF_00273">
    <property type="entry name" value="Ribosomal_eL20"/>
    <property type="match status" value="1"/>
</dbReference>
<dbReference type="Gene3D" id="3.10.20.10">
    <property type="match status" value="2"/>
</dbReference>
<name>A0AAN6GUK8_9BASI</name>
<dbReference type="AlphaFoldDB" id="A0AAN6GUK8"/>
<dbReference type="Pfam" id="PF01775">
    <property type="entry name" value="Ribosomal_L18A"/>
    <property type="match status" value="1"/>
</dbReference>
<keyword evidence="6" id="KW-1185">Reference proteome</keyword>
<evidence type="ECO:0000256" key="2">
    <source>
        <dbReference type="ARBA" id="ARBA00022980"/>
    </source>
</evidence>
<dbReference type="GO" id="GO:0006412">
    <property type="term" value="P:translation"/>
    <property type="evidence" value="ECO:0007669"/>
    <property type="project" value="InterPro"/>
</dbReference>
<dbReference type="FunFam" id="3.10.20.10:FF:000002">
    <property type="entry name" value="60S ribosomal protein L18a"/>
    <property type="match status" value="1"/>
</dbReference>
<dbReference type="GO" id="GO:0005840">
    <property type="term" value="C:ribosome"/>
    <property type="evidence" value="ECO:0007669"/>
    <property type="project" value="UniProtKB-KW"/>
</dbReference>
<keyword evidence="2 5" id="KW-0689">Ribosomal protein</keyword>
<dbReference type="FunFam" id="3.10.20.10:FF:000001">
    <property type="entry name" value="60S ribosomal protein L18a"/>
    <property type="match status" value="1"/>
</dbReference>
<gene>
    <name evidence="5" type="primary">RPL20B</name>
    <name evidence="5" type="ORF">OC846_002363</name>
</gene>
<dbReference type="PANTHER" id="PTHR10052">
    <property type="entry name" value="60S RIBOSOMAL PROTEIN L18A"/>
    <property type="match status" value="1"/>
</dbReference>